<keyword evidence="1" id="KW-0732">Signal</keyword>
<dbReference type="CDD" id="cd00063">
    <property type="entry name" value="FN3"/>
    <property type="match status" value="1"/>
</dbReference>
<sequence>MKKLLFFMTMFPVFIFGQWTENFDSGTTLPTGWAVINGGGSNGWDIRVPNIGTAQSGTNVAGIKYNSTAHDDYLITKAINVQAGISDRFSFYIKSGYTFALENYEVLLSTTDQTQAAFSTVIQATSKASGTWTQKTISLSAYVGQTVYVAIHATDTDQFYLFADNFVVDTPPTTAPACTTFTLPANGATGVNADGILNWNLVSEATGYKIKVGTATGGTDIVNNTDAGNVNTYNIPGSLSPQTTYYATVIPYNAIGDAVGCSEISFTTLAAPANDNCSGAIALTVGGNFAANDIIGTNVGGITDGTTTCQSNRADNVWYSVVVPASGSVTVETKAVTGSGFIDSVLSAYTGNCGALVDLACDDDNGDGNYSKIALTGQTPGSTIYFSVWRYSLGTGVDGEFQISAYDSSLLATSEVSAAKNDIKAYPNPFTDVLSISDISKVKSVSVLDAAGRLVKTIDNPSSVLHLEDLKQGVYLVTLHLKDGSKQTIKAIKK</sequence>
<name>A0ABS1QJS4_9FLAO</name>
<proteinExistence type="predicted"/>
<comment type="caution">
    <text evidence="4">The sequence shown here is derived from an EMBL/GenBank/DDBJ whole genome shotgun (WGS) entry which is preliminary data.</text>
</comment>
<reference evidence="4 5" key="1">
    <citation type="submission" date="2020-12" db="EMBL/GenBank/DDBJ databases">
        <title>Chryseobacterium endoalhailicus sp. nov., isolated from seed of leguminous plant.</title>
        <authorList>
            <person name="Zhang X."/>
        </authorList>
    </citation>
    <scope>NUCLEOTIDE SEQUENCE [LARGE SCALE GENOMIC DNA]</scope>
    <source>
        <strain evidence="4 5">L7</strain>
    </source>
</reference>
<evidence type="ECO:0000259" key="3">
    <source>
        <dbReference type="Pfam" id="PF18962"/>
    </source>
</evidence>
<feature type="domain" description="Secretion system C-terminal sorting" evidence="3">
    <location>
        <begin position="426"/>
        <end position="486"/>
    </location>
</feature>
<feature type="domain" description="Cleaved adhesin" evidence="2">
    <location>
        <begin position="20"/>
        <end position="166"/>
    </location>
</feature>
<dbReference type="Pfam" id="PF07675">
    <property type="entry name" value="Cleaved_Adhesin"/>
    <property type="match status" value="1"/>
</dbReference>
<gene>
    <name evidence="4" type="ORF">JET18_18435</name>
</gene>
<dbReference type="EMBL" id="JAELVM010000003">
    <property type="protein sequence ID" value="MBL1222840.1"/>
    <property type="molecule type" value="Genomic_DNA"/>
</dbReference>
<accession>A0ABS1QJS4</accession>
<keyword evidence="5" id="KW-1185">Reference proteome</keyword>
<dbReference type="Gene3D" id="2.60.40.10">
    <property type="entry name" value="Immunoglobulins"/>
    <property type="match status" value="1"/>
</dbReference>
<evidence type="ECO:0000313" key="5">
    <source>
        <dbReference type="Proteomes" id="UP000661696"/>
    </source>
</evidence>
<dbReference type="InterPro" id="IPR003961">
    <property type="entry name" value="FN3_dom"/>
</dbReference>
<evidence type="ECO:0000256" key="1">
    <source>
        <dbReference type="ARBA" id="ARBA00022729"/>
    </source>
</evidence>
<dbReference type="SUPFAM" id="SSF49265">
    <property type="entry name" value="Fibronectin type III"/>
    <property type="match status" value="1"/>
</dbReference>
<dbReference type="Pfam" id="PF18962">
    <property type="entry name" value="Por_Secre_tail"/>
    <property type="match status" value="1"/>
</dbReference>
<dbReference type="Gene3D" id="2.60.120.200">
    <property type="match status" value="1"/>
</dbReference>
<evidence type="ECO:0000259" key="2">
    <source>
        <dbReference type="Pfam" id="PF07675"/>
    </source>
</evidence>
<dbReference type="RefSeq" id="WP_202093511.1">
    <property type="nucleotide sequence ID" value="NZ_JAELVM010000003.1"/>
</dbReference>
<dbReference type="NCBIfam" id="NF038128">
    <property type="entry name" value="choice_anch_J"/>
    <property type="match status" value="1"/>
</dbReference>
<dbReference type="Proteomes" id="UP000661696">
    <property type="component" value="Unassembled WGS sequence"/>
</dbReference>
<dbReference type="InterPro" id="IPR036116">
    <property type="entry name" value="FN3_sf"/>
</dbReference>
<dbReference type="InterPro" id="IPR026444">
    <property type="entry name" value="Secre_tail"/>
</dbReference>
<dbReference type="InterPro" id="IPR011628">
    <property type="entry name" value="Cleaved_adhesin"/>
</dbReference>
<dbReference type="NCBIfam" id="TIGR04183">
    <property type="entry name" value="Por_Secre_tail"/>
    <property type="match status" value="1"/>
</dbReference>
<dbReference type="InterPro" id="IPR013783">
    <property type="entry name" value="Ig-like_fold"/>
</dbReference>
<protein>
    <submittedName>
        <fullName evidence="4">Choice-of-anchor J domain-containing protein</fullName>
    </submittedName>
</protein>
<evidence type="ECO:0000313" key="4">
    <source>
        <dbReference type="EMBL" id="MBL1222840.1"/>
    </source>
</evidence>
<organism evidence="4 5">
    <name type="scientific">Chryseobacterium endalhagicum</name>
    <dbReference type="NCBI Taxonomy" id="2797638"/>
    <lineage>
        <taxon>Bacteria</taxon>
        <taxon>Pseudomonadati</taxon>
        <taxon>Bacteroidota</taxon>
        <taxon>Flavobacteriia</taxon>
        <taxon>Flavobacteriales</taxon>
        <taxon>Weeksellaceae</taxon>
        <taxon>Chryseobacterium group</taxon>
        <taxon>Chryseobacterium</taxon>
    </lineage>
</organism>